<feature type="coiled-coil region" evidence="1">
    <location>
        <begin position="122"/>
        <end position="149"/>
    </location>
</feature>
<proteinExistence type="predicted"/>
<dbReference type="SUPFAM" id="SSF55785">
    <property type="entry name" value="PYP-like sensor domain (PAS domain)"/>
    <property type="match status" value="1"/>
</dbReference>
<comment type="caution">
    <text evidence="3">The sequence shown here is derived from an EMBL/GenBank/DDBJ whole genome shotgun (WGS) entry which is preliminary data.</text>
</comment>
<dbReference type="NCBIfam" id="TIGR00254">
    <property type="entry name" value="GGDEF"/>
    <property type="match status" value="1"/>
</dbReference>
<evidence type="ECO:0000313" key="4">
    <source>
        <dbReference type="Proteomes" id="UP000523000"/>
    </source>
</evidence>
<dbReference type="InterPro" id="IPR035965">
    <property type="entry name" value="PAS-like_dom_sf"/>
</dbReference>
<keyword evidence="1" id="KW-0175">Coiled coil</keyword>
<protein>
    <submittedName>
        <fullName evidence="3">Diguanylate cyclase (GGDEF)-like protein/PAS domain S-box-containing protein</fullName>
    </submittedName>
</protein>
<dbReference type="InterPro" id="IPR043128">
    <property type="entry name" value="Rev_trsase/Diguanyl_cyclase"/>
</dbReference>
<dbReference type="PANTHER" id="PTHR44757:SF2">
    <property type="entry name" value="BIOFILM ARCHITECTURE MAINTENANCE PROTEIN MBAA"/>
    <property type="match status" value="1"/>
</dbReference>
<sequence>MSQGAVDGVDYAQLFHQAPVGYIVASMQGTILVANATMCDWTGFQPGTLEGSRLLDILPVSDRLMYRTHAEPKLDRDGHLAELSLQLLGPDGSRLPVLLSVTRTLHGTVTRDLMVFFSAPERRRYERELATAHRRLEDAEAERTLLLDEARHRSLHDPLTGLPNRLHLQESLRAALAHAGGQHTRVGLLFCDVDDFKQVNDTLGHAAGDQVLQHIAHRLVAAVRSEDTVARISGDEFVVLIPGFEHPEELGSVAGRVRDSVASEIILGGTELRLSISVGRAETLVSADAGPADHQELANALLNNADKDMYRSKTARRGAPHRL</sequence>
<name>A0A839QIE1_9MICC</name>
<evidence type="ECO:0000259" key="2">
    <source>
        <dbReference type="PROSITE" id="PS50887"/>
    </source>
</evidence>
<dbReference type="Pfam" id="PF00990">
    <property type="entry name" value="GGDEF"/>
    <property type="match status" value="1"/>
</dbReference>
<feature type="domain" description="GGDEF" evidence="2">
    <location>
        <begin position="184"/>
        <end position="323"/>
    </location>
</feature>
<dbReference type="CDD" id="cd01949">
    <property type="entry name" value="GGDEF"/>
    <property type="match status" value="1"/>
</dbReference>
<dbReference type="Gene3D" id="3.30.70.270">
    <property type="match status" value="1"/>
</dbReference>
<dbReference type="AlphaFoldDB" id="A0A839QIE1"/>
<accession>A0A839QIE1</accession>
<reference evidence="3 4" key="1">
    <citation type="submission" date="2020-08" db="EMBL/GenBank/DDBJ databases">
        <title>Sequencing the genomes of 1000 actinobacteria strains.</title>
        <authorList>
            <person name="Klenk H.-P."/>
        </authorList>
    </citation>
    <scope>NUCLEOTIDE SEQUENCE [LARGE SCALE GENOMIC DNA]</scope>
    <source>
        <strain evidence="3 4">DSM 22826</strain>
    </source>
</reference>
<dbReference type="Proteomes" id="UP000523000">
    <property type="component" value="Unassembled WGS sequence"/>
</dbReference>
<dbReference type="PANTHER" id="PTHR44757">
    <property type="entry name" value="DIGUANYLATE CYCLASE DGCP"/>
    <property type="match status" value="1"/>
</dbReference>
<dbReference type="InterPro" id="IPR000014">
    <property type="entry name" value="PAS"/>
</dbReference>
<dbReference type="Gene3D" id="3.30.450.20">
    <property type="entry name" value="PAS domain"/>
    <property type="match status" value="1"/>
</dbReference>
<dbReference type="NCBIfam" id="TIGR00229">
    <property type="entry name" value="sensory_box"/>
    <property type="match status" value="1"/>
</dbReference>
<dbReference type="GO" id="GO:0006355">
    <property type="term" value="P:regulation of DNA-templated transcription"/>
    <property type="evidence" value="ECO:0007669"/>
    <property type="project" value="InterPro"/>
</dbReference>
<dbReference type="InterPro" id="IPR000160">
    <property type="entry name" value="GGDEF_dom"/>
</dbReference>
<gene>
    <name evidence="3" type="ORF">E9229_001821</name>
</gene>
<dbReference type="InterPro" id="IPR052155">
    <property type="entry name" value="Biofilm_reg_signaling"/>
</dbReference>
<keyword evidence="4" id="KW-1185">Reference proteome</keyword>
<evidence type="ECO:0000313" key="3">
    <source>
        <dbReference type="EMBL" id="MBB2995630.1"/>
    </source>
</evidence>
<dbReference type="InterPro" id="IPR013767">
    <property type="entry name" value="PAS_fold"/>
</dbReference>
<dbReference type="SUPFAM" id="SSF55073">
    <property type="entry name" value="Nucleotide cyclase"/>
    <property type="match status" value="1"/>
</dbReference>
<dbReference type="CDD" id="cd00130">
    <property type="entry name" value="PAS"/>
    <property type="match status" value="1"/>
</dbReference>
<dbReference type="PROSITE" id="PS50887">
    <property type="entry name" value="GGDEF"/>
    <property type="match status" value="1"/>
</dbReference>
<evidence type="ECO:0000256" key="1">
    <source>
        <dbReference type="SAM" id="Coils"/>
    </source>
</evidence>
<dbReference type="EMBL" id="JACHVS010000001">
    <property type="protein sequence ID" value="MBB2995630.1"/>
    <property type="molecule type" value="Genomic_DNA"/>
</dbReference>
<dbReference type="SMART" id="SM00267">
    <property type="entry name" value="GGDEF"/>
    <property type="match status" value="1"/>
</dbReference>
<dbReference type="InterPro" id="IPR029787">
    <property type="entry name" value="Nucleotide_cyclase"/>
</dbReference>
<dbReference type="RefSeq" id="WP_183510853.1">
    <property type="nucleotide sequence ID" value="NZ_BAABGK010000029.1"/>
</dbReference>
<organism evidence="3 4">
    <name type="scientific">Paeniglutamicibacter cryotolerans</name>
    <dbReference type="NCBI Taxonomy" id="670079"/>
    <lineage>
        <taxon>Bacteria</taxon>
        <taxon>Bacillati</taxon>
        <taxon>Actinomycetota</taxon>
        <taxon>Actinomycetes</taxon>
        <taxon>Micrococcales</taxon>
        <taxon>Micrococcaceae</taxon>
        <taxon>Paeniglutamicibacter</taxon>
    </lineage>
</organism>
<dbReference type="Pfam" id="PF00989">
    <property type="entry name" value="PAS"/>
    <property type="match status" value="1"/>
</dbReference>
<dbReference type="SMART" id="SM00091">
    <property type="entry name" value="PAS"/>
    <property type="match status" value="1"/>
</dbReference>